<dbReference type="InterPro" id="IPR010920">
    <property type="entry name" value="LSM_dom_sf"/>
</dbReference>
<dbReference type="SUPFAM" id="SSF82861">
    <property type="entry name" value="Mechanosensitive channel protein MscS (YggB), transmembrane region"/>
    <property type="match status" value="1"/>
</dbReference>
<dbReference type="InterPro" id="IPR011066">
    <property type="entry name" value="MscS_channel_C_sf"/>
</dbReference>
<evidence type="ECO:0000256" key="4">
    <source>
        <dbReference type="ARBA" id="ARBA00022692"/>
    </source>
</evidence>
<evidence type="ECO:0000259" key="13">
    <source>
        <dbReference type="Pfam" id="PF12795"/>
    </source>
</evidence>
<keyword evidence="7 9" id="KW-0472">Membrane</keyword>
<evidence type="ECO:0000256" key="10">
    <source>
        <dbReference type="SAM" id="SignalP"/>
    </source>
</evidence>
<dbReference type="Pfam" id="PF21082">
    <property type="entry name" value="MS_channel_3rd"/>
    <property type="match status" value="1"/>
</dbReference>
<evidence type="ECO:0000256" key="7">
    <source>
        <dbReference type="ARBA" id="ARBA00023136"/>
    </source>
</evidence>
<feature type="domain" description="Mechanosensitive ion channel MscS" evidence="11">
    <location>
        <begin position="926"/>
        <end position="990"/>
    </location>
</feature>
<dbReference type="Pfam" id="PF12795">
    <property type="entry name" value="MscS_porin"/>
    <property type="match status" value="1"/>
</dbReference>
<accession>A0A448TRJ7</accession>
<evidence type="ECO:0000256" key="9">
    <source>
        <dbReference type="SAM" id="Phobius"/>
    </source>
</evidence>
<dbReference type="InterPro" id="IPR052702">
    <property type="entry name" value="MscS-like_channel"/>
</dbReference>
<evidence type="ECO:0000259" key="15">
    <source>
        <dbReference type="Pfam" id="PF21088"/>
    </source>
</evidence>
<dbReference type="InterPro" id="IPR024393">
    <property type="entry name" value="MscS_porin"/>
</dbReference>
<dbReference type="SUPFAM" id="SSF50182">
    <property type="entry name" value="Sm-like ribonucleoproteins"/>
    <property type="match status" value="1"/>
</dbReference>
<dbReference type="PANTHER" id="PTHR30347">
    <property type="entry name" value="POTASSIUM CHANNEL RELATED"/>
    <property type="match status" value="1"/>
</dbReference>
<dbReference type="InterPro" id="IPR049278">
    <property type="entry name" value="MS_channel_C"/>
</dbReference>
<dbReference type="GO" id="GO:0009992">
    <property type="term" value="P:intracellular water homeostasis"/>
    <property type="evidence" value="ECO:0007669"/>
    <property type="project" value="TreeGrafter"/>
</dbReference>
<evidence type="ECO:0000256" key="6">
    <source>
        <dbReference type="ARBA" id="ARBA00022989"/>
    </source>
</evidence>
<comment type="similarity">
    <text evidence="2">Belongs to the MscS (TC 1.A.23) family.</text>
</comment>
<feature type="transmembrane region" description="Helical" evidence="9">
    <location>
        <begin position="601"/>
        <end position="621"/>
    </location>
</feature>
<evidence type="ECO:0000313" key="17">
    <source>
        <dbReference type="Proteomes" id="UP000279799"/>
    </source>
</evidence>
<dbReference type="GO" id="GO:0008381">
    <property type="term" value="F:mechanosensitive monoatomic ion channel activity"/>
    <property type="evidence" value="ECO:0007669"/>
    <property type="project" value="UniProtKB-ARBA"/>
</dbReference>
<dbReference type="GO" id="GO:0005886">
    <property type="term" value="C:plasma membrane"/>
    <property type="evidence" value="ECO:0007669"/>
    <property type="project" value="UniProtKB-SubCell"/>
</dbReference>
<evidence type="ECO:0000256" key="8">
    <source>
        <dbReference type="SAM" id="Coils"/>
    </source>
</evidence>
<keyword evidence="3" id="KW-1003">Cell membrane</keyword>
<feature type="transmembrane region" description="Helical" evidence="9">
    <location>
        <begin position="837"/>
        <end position="856"/>
    </location>
</feature>
<feature type="domain" description="Mechanosensitive ion channel MscS porin" evidence="13">
    <location>
        <begin position="36"/>
        <end position="262"/>
    </location>
</feature>
<evidence type="ECO:0000259" key="14">
    <source>
        <dbReference type="Pfam" id="PF21082"/>
    </source>
</evidence>
<sequence>MKRHFILSLVLSFVLIFVSANVMATNLPTKANLESQLQQLKKSGDASKADVTNLTTALQLLDQISNQKKENEALTKLIANAPKTLAHTRDNINSLKNNNLDINEYSKFNLDQLQSQLNKIQTQLQTVQTDLVVLNSQLVNQRATPEKSQKILSNNLIQYQKLEKSLFNDGISHSEKIKLTLQLALIKLQNDYNQNLLQGDSSLLSLYSVQLEEKNIEQQQLQLKQSTLQELINKKKLEETQQQAEQLKQAQQKDKNVSPLVLKQQSMNLNISQELIKQTTSLNNLTQDNLRITAVLNNLKQTERNINEQISALQGTLVLSRIINKQKQLLPEDTLINGLSKQITSLRIKIFDLTETRDNLYDVNSFIDKLSSNNDKPITDEERAQLIPILQERYRLISNEIELLNNQLNLAINVELNQKQVISISDALQNKLQLQSFWVKSNPTMNTTWFANFIPKFQIEVRNIYRTFNFTGWHFYIIPAAAISIILAFIGFLIEWQRKTINSRLRHINNCVNTLKKDRQRFTPEALAWTVILSLPSTFFLLAILILISTFLFENPVYVWGWATKMSLYWLFFATTLRILSPDPYSIGYRHFGLQKNNLEAFTRFLKSFIIVSYLWINASIFTHLDGGVNNDVIGQFATIIILIFSLFYCSPKIHKALHLYESISSDSEGNLTILFKIIAVISYLAPIGLMVLIVLGYYYTALNLMHHLIISYFVLGSWSILRDVTYRAMLVFSRHLSYRRLLEKQEKLQHEDETGANLPADDESFIQAQMIEDEVLAVSKIKAQVLRVVNIGLFLTLLTLLYWVWSDLVTVAYYLESINLWQHTTMTPTGPVLQAVTLWNLMVALIIILTTYALIRNLPGVLEVLLFTHIKFSQGTPYTITTLSTYFIFAMGAALAFATLGLSWNKLQWLFAALSVGLGFGLQEIFANFVSGLIILFERPVRVGDVITIGNFSGTVSRIRIRSTTLVDFDRKEIIVPNKAFVTERIVNWALSNSITRVKVFIGVAYGSDLELVKKLLLQIADECPYALKDPKPTVYFMTFGASTLDHELRVYVNDIGHRNKSIDYINHRINALFAQHNIDIAFNQLDVYIKNTQNNEEIKVATYDLMQESSQSKSVQMPTK</sequence>
<dbReference type="SUPFAM" id="SSF82689">
    <property type="entry name" value="Mechanosensitive channel protein MscS (YggB), C-terminal domain"/>
    <property type="match status" value="1"/>
</dbReference>
<dbReference type="OrthoDB" id="9799209at2"/>
<feature type="coiled-coil region" evidence="8">
    <location>
        <begin position="30"/>
        <end position="77"/>
    </location>
</feature>
<organism evidence="16 17">
    <name type="scientific">Actinobacillus delphinicola</name>
    <dbReference type="NCBI Taxonomy" id="51161"/>
    <lineage>
        <taxon>Bacteria</taxon>
        <taxon>Pseudomonadati</taxon>
        <taxon>Pseudomonadota</taxon>
        <taxon>Gammaproteobacteria</taxon>
        <taxon>Pasteurellales</taxon>
        <taxon>Pasteurellaceae</taxon>
        <taxon>Actinobacillus</taxon>
    </lineage>
</organism>
<dbReference type="KEGG" id="adp:NCTC12871_00092"/>
<gene>
    <name evidence="16" type="primary">kefA2</name>
    <name evidence="16" type="ORF">NCTC12871_00092</name>
</gene>
<feature type="coiled-coil region" evidence="8">
    <location>
        <begin position="282"/>
        <end position="316"/>
    </location>
</feature>
<keyword evidence="17" id="KW-1185">Reference proteome</keyword>
<feature type="transmembrane region" description="Helical" evidence="9">
    <location>
        <begin position="633"/>
        <end position="651"/>
    </location>
</feature>
<feature type="signal peptide" evidence="10">
    <location>
        <begin position="1"/>
        <end position="24"/>
    </location>
</feature>
<protein>
    <submittedName>
        <fullName evidence="16">Potassium efflux protein KefA</fullName>
    </submittedName>
</protein>
<dbReference type="NCBIfam" id="NF008438">
    <property type="entry name" value="PRK11281.1"/>
    <property type="match status" value="1"/>
</dbReference>
<dbReference type="EMBL" id="LR134510">
    <property type="protein sequence ID" value="VEJ08687.1"/>
    <property type="molecule type" value="Genomic_DNA"/>
</dbReference>
<dbReference type="InterPro" id="IPR025692">
    <property type="entry name" value="MscS_IM_dom1"/>
</dbReference>
<dbReference type="InterPro" id="IPR023408">
    <property type="entry name" value="MscS_beta-dom_sf"/>
</dbReference>
<evidence type="ECO:0000256" key="1">
    <source>
        <dbReference type="ARBA" id="ARBA00004651"/>
    </source>
</evidence>
<evidence type="ECO:0000256" key="3">
    <source>
        <dbReference type="ARBA" id="ARBA00022475"/>
    </source>
</evidence>
<dbReference type="Gene3D" id="3.30.70.100">
    <property type="match status" value="1"/>
</dbReference>
<dbReference type="PROSITE" id="PS01246">
    <property type="entry name" value="UPF0003"/>
    <property type="match status" value="1"/>
</dbReference>
<feature type="transmembrane region" description="Helical" evidence="9">
    <location>
        <begin position="786"/>
        <end position="806"/>
    </location>
</feature>
<evidence type="ECO:0000259" key="12">
    <source>
        <dbReference type="Pfam" id="PF12794"/>
    </source>
</evidence>
<feature type="domain" description="Mechanosensitive ion channel MscS C-terminal" evidence="14">
    <location>
        <begin position="1000"/>
        <end position="1082"/>
    </location>
</feature>
<dbReference type="PANTHER" id="PTHR30347:SF1">
    <property type="entry name" value="MECHANOSENSITIVE CHANNEL MSCK"/>
    <property type="match status" value="1"/>
</dbReference>
<evidence type="ECO:0000313" key="16">
    <source>
        <dbReference type="EMBL" id="VEJ08687.1"/>
    </source>
</evidence>
<evidence type="ECO:0000259" key="11">
    <source>
        <dbReference type="Pfam" id="PF00924"/>
    </source>
</evidence>
<comment type="subcellular location">
    <subcellularLocation>
        <location evidence="1">Cell membrane</location>
        <topology evidence="1">Multi-pass membrane protein</topology>
    </subcellularLocation>
</comment>
<evidence type="ECO:0000256" key="2">
    <source>
        <dbReference type="ARBA" id="ARBA00008017"/>
    </source>
</evidence>
<feature type="transmembrane region" description="Helical" evidence="9">
    <location>
        <begin position="526"/>
        <end position="553"/>
    </location>
</feature>
<name>A0A448TRJ7_9PAST</name>
<dbReference type="AlphaFoldDB" id="A0A448TRJ7"/>
<dbReference type="Pfam" id="PF00924">
    <property type="entry name" value="MS_channel_2nd"/>
    <property type="match status" value="1"/>
</dbReference>
<dbReference type="InterPro" id="IPR011014">
    <property type="entry name" value="MscS_channel_TM-2"/>
</dbReference>
<feature type="transmembrane region" description="Helical" evidence="9">
    <location>
        <begin position="910"/>
        <end position="938"/>
    </location>
</feature>
<dbReference type="FunFam" id="2.30.30.60:FF:000001">
    <property type="entry name" value="MscS Mechanosensitive ion channel"/>
    <property type="match status" value="1"/>
</dbReference>
<proteinExistence type="inferred from homology"/>
<keyword evidence="8" id="KW-0175">Coiled coil</keyword>
<feature type="transmembrane region" description="Helical" evidence="9">
    <location>
        <begin position="672"/>
        <end position="699"/>
    </location>
</feature>
<reference evidence="16 17" key="1">
    <citation type="submission" date="2018-12" db="EMBL/GenBank/DDBJ databases">
        <authorList>
            <consortium name="Pathogen Informatics"/>
        </authorList>
    </citation>
    <scope>NUCLEOTIDE SEQUENCE [LARGE SCALE GENOMIC DNA]</scope>
    <source>
        <strain evidence="16 17">NCTC12871</strain>
    </source>
</reference>
<dbReference type="InterPro" id="IPR006686">
    <property type="entry name" value="MscS_channel_CS"/>
</dbReference>
<dbReference type="Gene3D" id="2.30.30.60">
    <property type="match status" value="1"/>
</dbReference>
<keyword evidence="5 10" id="KW-0732">Signal</keyword>
<dbReference type="Pfam" id="PF21088">
    <property type="entry name" value="MS_channel_1st"/>
    <property type="match status" value="1"/>
</dbReference>
<dbReference type="Gene3D" id="1.10.287.1260">
    <property type="match status" value="1"/>
</dbReference>
<dbReference type="Pfam" id="PF12794">
    <property type="entry name" value="MscS_TM"/>
    <property type="match status" value="1"/>
</dbReference>
<feature type="coiled-coil region" evidence="8">
    <location>
        <begin position="209"/>
        <end position="257"/>
    </location>
</feature>
<feature type="transmembrane region" description="Helical" evidence="9">
    <location>
        <begin position="473"/>
        <end position="494"/>
    </location>
</feature>
<feature type="transmembrane region" description="Helical" evidence="9">
    <location>
        <begin position="559"/>
        <end position="580"/>
    </location>
</feature>
<keyword evidence="4 9" id="KW-0812">Transmembrane</keyword>
<feature type="domain" description="Mechanosensitive ion channel inner membrane" evidence="12">
    <location>
        <begin position="483"/>
        <end position="822"/>
    </location>
</feature>
<dbReference type="InterPro" id="IPR049142">
    <property type="entry name" value="MS_channel_1st"/>
</dbReference>
<feature type="chain" id="PRO_5019458647" evidence="10">
    <location>
        <begin position="25"/>
        <end position="1122"/>
    </location>
</feature>
<keyword evidence="6 9" id="KW-1133">Transmembrane helix</keyword>
<dbReference type="InterPro" id="IPR006685">
    <property type="entry name" value="MscS_channel_2nd"/>
</dbReference>
<evidence type="ECO:0000256" key="5">
    <source>
        <dbReference type="ARBA" id="ARBA00022729"/>
    </source>
</evidence>
<dbReference type="FunFam" id="1.10.287.1260:FF:000002">
    <property type="entry name" value="Potassium efflux system KefA"/>
    <property type="match status" value="1"/>
</dbReference>
<feature type="transmembrane region" description="Helical" evidence="9">
    <location>
        <begin position="877"/>
        <end position="898"/>
    </location>
</feature>
<feature type="domain" description="Mechanosensitive ion channel transmembrane helices 2/3" evidence="15">
    <location>
        <begin position="883"/>
        <end position="924"/>
    </location>
</feature>
<dbReference type="Proteomes" id="UP000279799">
    <property type="component" value="Chromosome"/>
</dbReference>
<dbReference type="RefSeq" id="WP_126597974.1">
    <property type="nucleotide sequence ID" value="NZ_LR134510.1"/>
</dbReference>
<feature type="transmembrane region" description="Helical" evidence="9">
    <location>
        <begin position="705"/>
        <end position="722"/>
    </location>
</feature>